<organism evidence="1 2">
    <name type="scientific">Heterorhabditis bacteriophora</name>
    <name type="common">Entomopathogenic nematode worm</name>
    <dbReference type="NCBI Taxonomy" id="37862"/>
    <lineage>
        <taxon>Eukaryota</taxon>
        <taxon>Metazoa</taxon>
        <taxon>Ecdysozoa</taxon>
        <taxon>Nematoda</taxon>
        <taxon>Chromadorea</taxon>
        <taxon>Rhabditida</taxon>
        <taxon>Rhabditina</taxon>
        <taxon>Rhabditomorpha</taxon>
        <taxon>Strongyloidea</taxon>
        <taxon>Heterorhabditidae</taxon>
        <taxon>Heterorhabditis</taxon>
    </lineage>
</organism>
<accession>A0A1I7XAG0</accession>
<reference evidence="2" key="1">
    <citation type="submission" date="2016-11" db="UniProtKB">
        <authorList>
            <consortium name="WormBaseParasite"/>
        </authorList>
    </citation>
    <scope>IDENTIFICATION</scope>
</reference>
<dbReference type="WBParaSite" id="Hba_14435">
    <property type="protein sequence ID" value="Hba_14435"/>
    <property type="gene ID" value="Hba_14435"/>
</dbReference>
<dbReference type="AlphaFoldDB" id="A0A1I7XAG0"/>
<protein>
    <submittedName>
        <fullName evidence="2">Uncharacterized protein</fullName>
    </submittedName>
</protein>
<evidence type="ECO:0000313" key="2">
    <source>
        <dbReference type="WBParaSite" id="Hba_14435"/>
    </source>
</evidence>
<keyword evidence="1" id="KW-1185">Reference proteome</keyword>
<dbReference type="Proteomes" id="UP000095283">
    <property type="component" value="Unplaced"/>
</dbReference>
<sequence length="112" mass="13034">MFHLATTKSVSHLGSERKRIVTLPVTDLSQFCLGRRMQNVIEFLLWYSCSQLIFTKSSTIAYELIGRTFAGLTKAAGTIRENIYTNYVERISLLTEQRHNYEIEEKWISRRG</sequence>
<evidence type="ECO:0000313" key="1">
    <source>
        <dbReference type="Proteomes" id="UP000095283"/>
    </source>
</evidence>
<proteinExistence type="predicted"/>
<name>A0A1I7XAG0_HETBA</name>